<evidence type="ECO:0000313" key="1">
    <source>
        <dbReference type="EMBL" id="SDC54207.1"/>
    </source>
</evidence>
<evidence type="ECO:0000313" key="4">
    <source>
        <dbReference type="Proteomes" id="UP000199480"/>
    </source>
</evidence>
<dbReference type="EMBL" id="FMZL01000021">
    <property type="protein sequence ID" value="SDC54207.1"/>
    <property type="molecule type" value="Genomic_DNA"/>
</dbReference>
<evidence type="ECO:0000313" key="2">
    <source>
        <dbReference type="EMBL" id="SDS00721.1"/>
    </source>
</evidence>
<dbReference type="AlphaFoldDB" id="A0A1H1NNT3"/>
<dbReference type="STRING" id="604330.SAMN04489857_1926"/>
<accession>A0A1H1NNT3</accession>
<protein>
    <submittedName>
        <fullName evidence="2">Uncharacterized protein</fullName>
    </submittedName>
</protein>
<name>A0A1H1NNT3_9ACTN</name>
<reference evidence="3 4" key="1">
    <citation type="submission" date="2016-10" db="EMBL/GenBank/DDBJ databases">
        <authorList>
            <person name="Varghese N."/>
            <person name="Submissions S."/>
        </authorList>
    </citation>
    <scope>NUCLEOTIDE SEQUENCE [LARGE SCALE GENOMIC DNA]</scope>
    <source>
        <strain evidence="3">DSM 22619</strain>
        <strain evidence="4">DSM 22620</strain>
    </source>
</reference>
<proteinExistence type="predicted"/>
<reference evidence="2" key="2">
    <citation type="submission" date="2016-10" db="EMBL/GenBank/DDBJ databases">
        <authorList>
            <person name="de Groot N.N."/>
        </authorList>
    </citation>
    <scope>NUCLEOTIDE SEQUENCE [LARGE SCALE GENOMIC DNA]</scope>
    <source>
        <strain evidence="1">DSM 22619</strain>
        <strain evidence="2">DSM 22620</strain>
    </source>
</reference>
<gene>
    <name evidence="1" type="ORF">SAMN04487824_1216</name>
    <name evidence="2" type="ORF">SAMN04489857_1926</name>
</gene>
<keyword evidence="3" id="KW-1185">Reference proteome</keyword>
<dbReference type="EMBL" id="LT629759">
    <property type="protein sequence ID" value="SDS00721.1"/>
    <property type="molecule type" value="Genomic_DNA"/>
</dbReference>
<evidence type="ECO:0000313" key="3">
    <source>
        <dbReference type="Proteomes" id="UP000198528"/>
    </source>
</evidence>
<dbReference type="Proteomes" id="UP000198528">
    <property type="component" value="Unassembled WGS sequence"/>
</dbReference>
<dbReference type="Proteomes" id="UP000199480">
    <property type="component" value="Chromosome I"/>
</dbReference>
<sequence length="239" mass="26632">MPFDGLWVHWMNEHSIKEVSVPDADLNDGEFMLGKPAIVCRWRLSNKTLPLENRHLRALGARHTRTRRVQKELVAWAKQHIEWTLGDGAAANPDGVLMMIVDTEGRAAMSVGPYEELEDTRLAALCARADLARREAEEVGVAPEALWLASEGTLIREGTPGMVPAGAVSLVTDLAKTMGIHIRYVDELLEKVQGRRIDFDEAFLVSDEHGVVPASDFPGPEGRRFSEGYERLLERAKKK</sequence>
<organism evidence="2 4">
    <name type="scientific">Parafannyhessea umbonata</name>
    <dbReference type="NCBI Taxonomy" id="604330"/>
    <lineage>
        <taxon>Bacteria</taxon>
        <taxon>Bacillati</taxon>
        <taxon>Actinomycetota</taxon>
        <taxon>Coriobacteriia</taxon>
        <taxon>Coriobacteriales</taxon>
        <taxon>Atopobiaceae</taxon>
        <taxon>Parafannyhessea</taxon>
    </lineage>
</organism>